<feature type="domain" description="N-acetyltransferase" evidence="1">
    <location>
        <begin position="2"/>
        <end position="139"/>
    </location>
</feature>
<reference evidence="2 3" key="1">
    <citation type="submission" date="2019-01" db="EMBL/GenBank/DDBJ databases">
        <title>Ktedonosporobacter rubrisoli SCAWS-G2.</title>
        <authorList>
            <person name="Huang Y."/>
            <person name="Yan B."/>
        </authorList>
    </citation>
    <scope>NUCLEOTIDE SEQUENCE [LARGE SCALE GENOMIC DNA]</scope>
    <source>
        <strain evidence="2 3">SCAWS-G2</strain>
    </source>
</reference>
<protein>
    <submittedName>
        <fullName evidence="2">GNAT family N-acetyltransferase</fullName>
    </submittedName>
</protein>
<dbReference type="InterPro" id="IPR016181">
    <property type="entry name" value="Acyl_CoA_acyltransferase"/>
</dbReference>
<dbReference type="RefSeq" id="WP_129886015.1">
    <property type="nucleotide sequence ID" value="NZ_CP035758.1"/>
</dbReference>
<dbReference type="GO" id="GO:0016747">
    <property type="term" value="F:acyltransferase activity, transferring groups other than amino-acyl groups"/>
    <property type="evidence" value="ECO:0007669"/>
    <property type="project" value="InterPro"/>
</dbReference>
<gene>
    <name evidence="2" type="ORF">EPA93_05125</name>
</gene>
<dbReference type="Gene3D" id="3.40.630.30">
    <property type="match status" value="1"/>
</dbReference>
<dbReference type="InterPro" id="IPR000182">
    <property type="entry name" value="GNAT_dom"/>
</dbReference>
<dbReference type="PROSITE" id="PS51186">
    <property type="entry name" value="GNAT"/>
    <property type="match status" value="1"/>
</dbReference>
<organism evidence="2 3">
    <name type="scientific">Ktedonosporobacter rubrisoli</name>
    <dbReference type="NCBI Taxonomy" id="2509675"/>
    <lineage>
        <taxon>Bacteria</taxon>
        <taxon>Bacillati</taxon>
        <taxon>Chloroflexota</taxon>
        <taxon>Ktedonobacteria</taxon>
        <taxon>Ktedonobacterales</taxon>
        <taxon>Ktedonosporobacteraceae</taxon>
        <taxon>Ktedonosporobacter</taxon>
    </lineage>
</organism>
<dbReference type="SUPFAM" id="SSF55729">
    <property type="entry name" value="Acyl-CoA N-acyltransferases (Nat)"/>
    <property type="match status" value="1"/>
</dbReference>
<dbReference type="Proteomes" id="UP000290365">
    <property type="component" value="Chromosome"/>
</dbReference>
<evidence type="ECO:0000313" key="3">
    <source>
        <dbReference type="Proteomes" id="UP000290365"/>
    </source>
</evidence>
<keyword evidence="2" id="KW-0808">Transferase</keyword>
<dbReference type="AlphaFoldDB" id="A0A4P6JL82"/>
<dbReference type="CDD" id="cd04301">
    <property type="entry name" value="NAT_SF"/>
    <property type="match status" value="1"/>
</dbReference>
<dbReference type="KEGG" id="kbs:EPA93_05125"/>
<dbReference type="OrthoDB" id="9793138at2"/>
<accession>A0A4P6JL82</accession>
<keyword evidence="3" id="KW-1185">Reference proteome</keyword>
<dbReference type="EMBL" id="CP035758">
    <property type="protein sequence ID" value="QBD75416.1"/>
    <property type="molecule type" value="Genomic_DNA"/>
</dbReference>
<proteinExistence type="predicted"/>
<sequence length="291" mass="32160">MASIRRARESDLPQIHDIFYQNEMEGVTNPPPIGQALAETRHVFQSGAMYVAEQDGQVIGYAGSITRGSISFLTDLFVRPAVQSAGLGKALLQAAQPRGELTRCTLSSTDPRAQALYIRSGMQPQFPHFNLRWQAQPRPAAPGGELEIVGADPSEIVRMDVRICGRERPQEHRFWQEEQEAVPLYLRRQGHVIGYGYVRLKAHSLWFPQLCKVGPVGVYAVEDAAEATLALVDWACQRASVVRIDVPGPHPALAPLLDSGFQITYVETFVSAAKQAFFDARCYIPSSSDLL</sequence>
<evidence type="ECO:0000259" key="1">
    <source>
        <dbReference type="PROSITE" id="PS51186"/>
    </source>
</evidence>
<dbReference type="Pfam" id="PF13508">
    <property type="entry name" value="Acetyltransf_7"/>
    <property type="match status" value="1"/>
</dbReference>
<name>A0A4P6JL82_KTERU</name>
<evidence type="ECO:0000313" key="2">
    <source>
        <dbReference type="EMBL" id="QBD75416.1"/>
    </source>
</evidence>